<dbReference type="EMBL" id="CP045699">
    <property type="protein sequence ID" value="QGA64055.1"/>
    <property type="molecule type" value="Genomic_DNA"/>
</dbReference>
<reference evidence="1 2" key="1">
    <citation type="submission" date="2019-10" db="EMBL/GenBank/DDBJ databases">
        <title>Vibrio sp. nov., isolated from Coralline algae surface.</title>
        <authorList>
            <person name="Geng Y."/>
            <person name="Zhang X."/>
        </authorList>
    </citation>
    <scope>NUCLEOTIDE SEQUENCE [LARGE SCALE GENOMIC DNA]</scope>
    <source>
        <strain evidence="1 2">SM1977</strain>
    </source>
</reference>
<protein>
    <recommendedName>
        <fullName evidence="3">Lipoprotein</fullName>
    </recommendedName>
</protein>
<evidence type="ECO:0008006" key="3">
    <source>
        <dbReference type="Google" id="ProtNLM"/>
    </source>
</evidence>
<evidence type="ECO:0000313" key="1">
    <source>
        <dbReference type="EMBL" id="QGA64055.1"/>
    </source>
</evidence>
<gene>
    <name evidence="1" type="ORF">GFB47_00620</name>
</gene>
<dbReference type="PROSITE" id="PS51257">
    <property type="entry name" value="PROKAR_LIPOPROTEIN"/>
    <property type="match status" value="1"/>
</dbReference>
<accession>A0A5Q0TDI9</accession>
<keyword evidence="2" id="KW-1185">Reference proteome</keyword>
<dbReference type="RefSeq" id="WP_153445715.1">
    <property type="nucleotide sequence ID" value="NZ_CP045699.1"/>
</dbReference>
<organism evidence="1 2">
    <name type="scientific">Vibrio algicola</name>
    <dbReference type="NCBI Taxonomy" id="2662262"/>
    <lineage>
        <taxon>Bacteria</taxon>
        <taxon>Pseudomonadati</taxon>
        <taxon>Pseudomonadota</taxon>
        <taxon>Gammaproteobacteria</taxon>
        <taxon>Vibrionales</taxon>
        <taxon>Vibrionaceae</taxon>
        <taxon>Vibrio</taxon>
    </lineage>
</organism>
<dbReference type="Proteomes" id="UP000348942">
    <property type="component" value="Chromosome 1"/>
</dbReference>
<proteinExistence type="predicted"/>
<evidence type="ECO:0000313" key="2">
    <source>
        <dbReference type="Proteomes" id="UP000348942"/>
    </source>
</evidence>
<sequence length="60" mass="6776">MRIKFISLFFIVLALGACSSKQEQQQVKNETKQTATDIGHNTRDAAKSTGHFFRDLFKGD</sequence>
<dbReference type="AlphaFoldDB" id="A0A5Q0TDI9"/>
<name>A0A5Q0TDI9_9VIBR</name>